<evidence type="ECO:0000313" key="3">
    <source>
        <dbReference type="Proteomes" id="UP000784294"/>
    </source>
</evidence>
<dbReference type="Proteomes" id="UP000784294">
    <property type="component" value="Unassembled WGS sequence"/>
</dbReference>
<sequence length="89" mass="10022">MSVRDVGFEQTSTSLLAWQSGSQADGLANRHRSSTFWLNCTQNPLEMPHATTDDADYEVGETFENVPSRLSDAGNHDNYYGRRLRTRSP</sequence>
<proteinExistence type="predicted"/>
<evidence type="ECO:0000313" key="2">
    <source>
        <dbReference type="EMBL" id="VEL18327.1"/>
    </source>
</evidence>
<gene>
    <name evidence="2" type="ORF">PXEA_LOCUS11767</name>
</gene>
<comment type="caution">
    <text evidence="2">The sequence shown here is derived from an EMBL/GenBank/DDBJ whole genome shotgun (WGS) entry which is preliminary data.</text>
</comment>
<feature type="region of interest" description="Disordered" evidence="1">
    <location>
        <begin position="67"/>
        <end position="89"/>
    </location>
</feature>
<name>A0A3S5AE84_9PLAT</name>
<dbReference type="EMBL" id="CAAALY010036532">
    <property type="protein sequence ID" value="VEL18327.1"/>
    <property type="molecule type" value="Genomic_DNA"/>
</dbReference>
<keyword evidence="3" id="KW-1185">Reference proteome</keyword>
<reference evidence="2" key="1">
    <citation type="submission" date="2018-11" db="EMBL/GenBank/DDBJ databases">
        <authorList>
            <consortium name="Pathogen Informatics"/>
        </authorList>
    </citation>
    <scope>NUCLEOTIDE SEQUENCE</scope>
</reference>
<protein>
    <submittedName>
        <fullName evidence="2">Uncharacterized protein</fullName>
    </submittedName>
</protein>
<accession>A0A3S5AE84</accession>
<organism evidence="2 3">
    <name type="scientific">Protopolystoma xenopodis</name>
    <dbReference type="NCBI Taxonomy" id="117903"/>
    <lineage>
        <taxon>Eukaryota</taxon>
        <taxon>Metazoa</taxon>
        <taxon>Spiralia</taxon>
        <taxon>Lophotrochozoa</taxon>
        <taxon>Platyhelminthes</taxon>
        <taxon>Monogenea</taxon>
        <taxon>Polyopisthocotylea</taxon>
        <taxon>Polystomatidea</taxon>
        <taxon>Polystomatidae</taxon>
        <taxon>Protopolystoma</taxon>
    </lineage>
</organism>
<dbReference type="AlphaFoldDB" id="A0A3S5AE84"/>
<evidence type="ECO:0000256" key="1">
    <source>
        <dbReference type="SAM" id="MobiDB-lite"/>
    </source>
</evidence>